<dbReference type="GO" id="GO:0004553">
    <property type="term" value="F:hydrolase activity, hydrolyzing O-glycosyl compounds"/>
    <property type="evidence" value="ECO:0007669"/>
    <property type="project" value="UniProtKB-ARBA"/>
</dbReference>
<sequence>MSVFLHAQSTFTAYYTKLNTGQAWEAESRTGKYADLVVRLDANSELIFWRGNSYLPYWKTSFGTWNVEELVSRSGDGTESRPDKVNTFSHVKLIEVNSERAIVHWRYLPTFGAGNPKKNVDHKAIVDEIFTIQSNGYVKREIRKGDLSYDNWRDPLNITVQTFELTPNGISNVSITAATLSASSEPAIGNPIIGTNPVTPIAWWRFDEAQGNSVYENISGYNQTLSGNKINWRKGVSGTSLALDGYNNFISLPNNSLPPINTTFTIEGWISLGALPWINQAIVHKGDSAFELDTATQPTNDSFGLYVDENGDIFGRITQGTTVTDIYGGKALPFRQWRHVAMVIDANSGVAKTYMNGEVIGNETILNTPINNTPNDITLGSGIADVNPIWHFTLDALLDEFKLYNVALSDAQIEQSYNSFNPGNEIITKPDMETRVIPEGTSSGSFGAKYENLKFYNVWDQLFRDGQYSDIVVEYDNSPVKTIFWKGASYSPFHTNGNKVRFNSEFNENFSTDVNGQYECCYEPMSDKQHMYSHARIVESSPARVVIHWRYPQIFPNKKVNHYNASSGWGDWSDWYMYCYPDGMNAYEMIWWTTNNTEIAEWCEPMLLLGPGEMPLDILPKDLKNVVTSYTQSTAVNWDWSFDWNTLDKLHNTGAKPEIQTINTTGSPYRPVLIYDSPNLEFWGPYNDFNRYNHWPVGQKPTAGSDDYSAGGSRTGHTAMLKPIPDADGYQMGTITNGGWKKNLRLEGISNRNATSLRRLYRSWQQAPELSNMINVTGGYILEQRAYQLLASDSTLSYTVNASNDNPLDNPCFVIKNWCGKNLANILVNGSIPANLKQGVITDTDGTDSLVIYLEMVATAETNFKISCSSLSTPDDLNEKFNIKLIPNPSSLELNVLTNKNITSFSIYDVLGKHIMNLKSDGSNKINIESLASGLYILEVFTTDNSKISLKFIKK</sequence>
<dbReference type="GO" id="GO:0005975">
    <property type="term" value="P:carbohydrate metabolic process"/>
    <property type="evidence" value="ECO:0007669"/>
    <property type="project" value="UniProtKB-ARBA"/>
</dbReference>
<dbReference type="SMART" id="SM00560">
    <property type="entry name" value="LamGL"/>
    <property type="match status" value="1"/>
</dbReference>
<dbReference type="NCBIfam" id="TIGR04183">
    <property type="entry name" value="Por_Secre_tail"/>
    <property type="match status" value="1"/>
</dbReference>
<evidence type="ECO:0000313" key="4">
    <source>
        <dbReference type="EMBL" id="OSY89520.1"/>
    </source>
</evidence>
<dbReference type="InterPro" id="IPR013320">
    <property type="entry name" value="ConA-like_dom_sf"/>
</dbReference>
<dbReference type="RefSeq" id="WP_158091347.1">
    <property type="nucleotide sequence ID" value="NZ_LAPZ01000001.1"/>
</dbReference>
<accession>A0A1Y2PH73</accession>
<dbReference type="SUPFAM" id="SSF49899">
    <property type="entry name" value="Concanavalin A-like lectins/glucanases"/>
    <property type="match status" value="1"/>
</dbReference>
<name>A0A1Y2PH73_9FLAO</name>
<keyword evidence="1" id="KW-0732">Signal</keyword>
<protein>
    <recommendedName>
        <fullName evidence="3">LamG-like jellyroll fold domain-containing protein</fullName>
    </recommendedName>
</protein>
<dbReference type="OrthoDB" id="976756at2"/>
<dbReference type="Pfam" id="PF18962">
    <property type="entry name" value="Por_Secre_tail"/>
    <property type="match status" value="1"/>
</dbReference>
<dbReference type="AlphaFoldDB" id="A0A1Y2PH73"/>
<dbReference type="Pfam" id="PF13385">
    <property type="entry name" value="Laminin_G_3"/>
    <property type="match status" value="1"/>
</dbReference>
<proteinExistence type="predicted"/>
<dbReference type="InterPro" id="IPR006558">
    <property type="entry name" value="LamG-like"/>
</dbReference>
<feature type="domain" description="LamG-like jellyroll fold" evidence="3">
    <location>
        <begin position="262"/>
        <end position="411"/>
    </location>
</feature>
<comment type="caution">
    <text evidence="4">The sequence shown here is derived from an EMBL/GenBank/DDBJ whole genome shotgun (WGS) entry which is preliminary data.</text>
</comment>
<dbReference type="Proteomes" id="UP000194221">
    <property type="component" value="Unassembled WGS sequence"/>
</dbReference>
<evidence type="ECO:0000256" key="1">
    <source>
        <dbReference type="ARBA" id="ARBA00022729"/>
    </source>
</evidence>
<dbReference type="InterPro" id="IPR026444">
    <property type="entry name" value="Secre_tail"/>
</dbReference>
<evidence type="ECO:0000256" key="2">
    <source>
        <dbReference type="ARBA" id="ARBA00023157"/>
    </source>
</evidence>
<evidence type="ECO:0000259" key="3">
    <source>
        <dbReference type="SMART" id="SM00560"/>
    </source>
</evidence>
<keyword evidence="2" id="KW-1015">Disulfide bond</keyword>
<dbReference type="Gene3D" id="2.60.120.200">
    <property type="match status" value="1"/>
</dbReference>
<gene>
    <name evidence="4" type="ORF">WH52_02480</name>
</gene>
<reference evidence="4 5" key="1">
    <citation type="submission" date="2015-03" db="EMBL/GenBank/DDBJ databases">
        <title>Genome sequence of Tenacibaculum sp. S2-2, isolated from intestinal microbiota of sea cucumber, Apostichopus japonicas.</title>
        <authorList>
            <person name="Shao Z."/>
            <person name="Wang L."/>
            <person name="Li X."/>
        </authorList>
    </citation>
    <scope>NUCLEOTIDE SEQUENCE [LARGE SCALE GENOMIC DNA]</scope>
    <source>
        <strain evidence="4 5">S2-2</strain>
    </source>
</reference>
<keyword evidence="5" id="KW-1185">Reference proteome</keyword>
<organism evidence="4 5">
    <name type="scientific">Tenacibaculum holothuriorum</name>
    <dbReference type="NCBI Taxonomy" id="1635173"/>
    <lineage>
        <taxon>Bacteria</taxon>
        <taxon>Pseudomonadati</taxon>
        <taxon>Bacteroidota</taxon>
        <taxon>Flavobacteriia</taxon>
        <taxon>Flavobacteriales</taxon>
        <taxon>Flavobacteriaceae</taxon>
        <taxon>Tenacibaculum</taxon>
    </lineage>
</organism>
<dbReference type="EMBL" id="LAPZ01000001">
    <property type="protein sequence ID" value="OSY89520.1"/>
    <property type="molecule type" value="Genomic_DNA"/>
</dbReference>
<evidence type="ECO:0000313" key="5">
    <source>
        <dbReference type="Proteomes" id="UP000194221"/>
    </source>
</evidence>
<dbReference type="InParanoid" id="A0A1Y2PH73"/>